<dbReference type="HOGENOM" id="CLU_054456_0_2_9"/>
<evidence type="ECO:0000256" key="2">
    <source>
        <dbReference type="ARBA" id="ARBA00022679"/>
    </source>
</evidence>
<dbReference type="RefSeq" id="WP_013842299.1">
    <property type="nucleotide sequence ID" value="NC_015589.1"/>
</dbReference>
<reference evidence="4 5" key="2">
    <citation type="journal article" date="2012" name="Stand. Genomic Sci.">
        <title>Complete genome sequence of the sulfate-reducing firmicute Desulfotomaculum ruminis type strain (DL(T)).</title>
        <authorList>
            <person name="Spring S."/>
            <person name="Visser M."/>
            <person name="Lu M."/>
            <person name="Copeland A."/>
            <person name="Lapidus A."/>
            <person name="Lucas S."/>
            <person name="Cheng J.F."/>
            <person name="Han C."/>
            <person name="Tapia R."/>
            <person name="Goodwin L.A."/>
            <person name="Pitluck S."/>
            <person name="Ivanova N."/>
            <person name="Land M."/>
            <person name="Hauser L."/>
            <person name="Larimer F."/>
            <person name="Rohde M."/>
            <person name="Goker M."/>
            <person name="Detter J.C."/>
            <person name="Kyrpides N.C."/>
            <person name="Woyke T."/>
            <person name="Schaap P.J."/>
            <person name="Plugge C.M."/>
            <person name="Muyzer G."/>
            <person name="Kuever J."/>
            <person name="Pereira I.A."/>
            <person name="Parshina S.N."/>
            <person name="Bernier-Latmani R."/>
            <person name="Stams A.J."/>
            <person name="Klenk H.P."/>
        </authorList>
    </citation>
    <scope>NUCLEOTIDE SEQUENCE [LARGE SCALE GENOMIC DNA]</scope>
    <source>
        <strain evidence="5">ATCC 23193 / DSM 2154 / NCIB 8452 / DL</strain>
    </source>
</reference>
<proteinExistence type="predicted"/>
<dbReference type="eggNOG" id="COG0005">
    <property type="taxonomic scope" value="Bacteria"/>
</dbReference>
<evidence type="ECO:0000259" key="3">
    <source>
        <dbReference type="Pfam" id="PF01048"/>
    </source>
</evidence>
<evidence type="ECO:0000256" key="1">
    <source>
        <dbReference type="ARBA" id="ARBA00022676"/>
    </source>
</evidence>
<protein>
    <submittedName>
        <fullName evidence="4">Purine or other phosphorylase family 1</fullName>
    </submittedName>
</protein>
<dbReference type="SUPFAM" id="SSF53167">
    <property type="entry name" value="Purine and uridine phosphorylases"/>
    <property type="match status" value="1"/>
</dbReference>
<dbReference type="GO" id="GO:0019509">
    <property type="term" value="P:L-methionine salvage from methylthioadenosine"/>
    <property type="evidence" value="ECO:0007669"/>
    <property type="project" value="TreeGrafter"/>
</dbReference>
<dbReference type="OrthoDB" id="1523230at2"/>
<dbReference type="InterPro" id="IPR035994">
    <property type="entry name" value="Nucleoside_phosphorylase_sf"/>
</dbReference>
<dbReference type="CDD" id="cd09010">
    <property type="entry name" value="MTAP_SsMTAPII_like_MTIP"/>
    <property type="match status" value="1"/>
</dbReference>
<dbReference type="GO" id="GO:0017061">
    <property type="term" value="F:S-methyl-5-thioadenosine phosphorylase activity"/>
    <property type="evidence" value="ECO:0007669"/>
    <property type="project" value="InterPro"/>
</dbReference>
<accession>F6DM76</accession>
<keyword evidence="5" id="KW-1185">Reference proteome</keyword>
<dbReference type="PANTHER" id="PTHR42679:SF2">
    <property type="entry name" value="S-METHYL-5'-THIOADENOSINE PHOSPHORYLASE"/>
    <property type="match status" value="1"/>
</dbReference>
<dbReference type="Pfam" id="PF01048">
    <property type="entry name" value="PNP_UDP_1"/>
    <property type="match status" value="1"/>
</dbReference>
<name>F6DM76_DESRL</name>
<feature type="domain" description="Nucleoside phosphorylase" evidence="3">
    <location>
        <begin position="33"/>
        <end position="252"/>
    </location>
</feature>
<dbReference type="InterPro" id="IPR010044">
    <property type="entry name" value="MTAP"/>
</dbReference>
<evidence type="ECO:0000313" key="4">
    <source>
        <dbReference type="EMBL" id="AEG60543.1"/>
    </source>
</evidence>
<dbReference type="Gene3D" id="3.40.50.1580">
    <property type="entry name" value="Nucleoside phosphorylase domain"/>
    <property type="match status" value="1"/>
</dbReference>
<reference evidence="5" key="1">
    <citation type="submission" date="2011-05" db="EMBL/GenBank/DDBJ databases">
        <title>Complete sequence of Desulfotomaculum ruminis DSM 2154.</title>
        <authorList>
            <person name="Lucas S."/>
            <person name="Copeland A."/>
            <person name="Lapidus A."/>
            <person name="Cheng J.-F."/>
            <person name="Goodwin L."/>
            <person name="Pitluck S."/>
            <person name="Lu M."/>
            <person name="Detter J.C."/>
            <person name="Han C."/>
            <person name="Tapia R."/>
            <person name="Land M."/>
            <person name="Hauser L."/>
            <person name="Kyrpides N."/>
            <person name="Ivanova N."/>
            <person name="Mikhailova N."/>
            <person name="Pagani I."/>
            <person name="Stams A.J.M."/>
            <person name="Plugge C.M."/>
            <person name="Muyzer G."/>
            <person name="Kuever J."/>
            <person name="Parshina S.N."/>
            <person name="Ivanova A.E."/>
            <person name="Nazina T.N."/>
            <person name="Brambilla E."/>
            <person name="Spring S."/>
            <person name="Klenk H.-P."/>
            <person name="Woyke T."/>
        </authorList>
    </citation>
    <scope>NUCLEOTIDE SEQUENCE [LARGE SCALE GENOMIC DNA]</scope>
    <source>
        <strain evidence="5">ATCC 23193 / DSM 2154 / NCIB 8452 / DL</strain>
    </source>
</reference>
<dbReference type="GO" id="GO:0009116">
    <property type="term" value="P:nucleoside metabolic process"/>
    <property type="evidence" value="ECO:0007669"/>
    <property type="project" value="InterPro"/>
</dbReference>
<dbReference type="PANTHER" id="PTHR42679">
    <property type="entry name" value="S-METHYL-5'-THIOADENOSINE PHOSPHORYLASE"/>
    <property type="match status" value="1"/>
</dbReference>
<keyword evidence="2" id="KW-0808">Transferase</keyword>
<dbReference type="KEGG" id="dru:Desru_2298"/>
<sequence>MTDKTIPYADYAIIGGSSTFSISFPEDLSHPDVEVLGQELVFATPYGPSPAFKLFLLGEKRVLTLKMHGWREGFSRADASRQIFWVFREAGVKKIMAEGGVGSINHLLKPRDLLVPSDYLDFSLRKDVSLGSPYLLTMRRPVCPDMVSELVTAAEETALGRVFDRGIYAVTDGRHFESPAEVAMLSRAGADIVGQSMCPEVYLSREIGACYARIDMVVNYAEGVVKDWEHRELAEIFYGESQRIGNILLSALARIGIREECPCAQLRKPTLLKQKED</sequence>
<dbReference type="STRING" id="696281.Desru_2298"/>
<dbReference type="GO" id="GO:0005829">
    <property type="term" value="C:cytosol"/>
    <property type="evidence" value="ECO:0007669"/>
    <property type="project" value="TreeGrafter"/>
</dbReference>
<evidence type="ECO:0000313" key="5">
    <source>
        <dbReference type="Proteomes" id="UP000009234"/>
    </source>
</evidence>
<dbReference type="Proteomes" id="UP000009234">
    <property type="component" value="Chromosome"/>
</dbReference>
<dbReference type="InterPro" id="IPR000845">
    <property type="entry name" value="Nucleoside_phosphorylase_d"/>
</dbReference>
<dbReference type="AlphaFoldDB" id="F6DM76"/>
<gene>
    <name evidence="4" type="ordered locus">Desru_2298</name>
</gene>
<dbReference type="EMBL" id="CP002780">
    <property type="protein sequence ID" value="AEG60543.1"/>
    <property type="molecule type" value="Genomic_DNA"/>
</dbReference>
<keyword evidence="1" id="KW-0328">Glycosyltransferase</keyword>
<organism evidence="4 5">
    <name type="scientific">Desulforamulus ruminis (strain ATCC 23193 / DSM 2154 / NCIMB 8452 / DL)</name>
    <name type="common">Desulfotomaculum ruminis</name>
    <dbReference type="NCBI Taxonomy" id="696281"/>
    <lineage>
        <taxon>Bacteria</taxon>
        <taxon>Bacillati</taxon>
        <taxon>Bacillota</taxon>
        <taxon>Clostridia</taxon>
        <taxon>Eubacteriales</taxon>
        <taxon>Peptococcaceae</taxon>
        <taxon>Desulforamulus</taxon>
    </lineage>
</organism>